<name>A0A6M4JEC9_9MOLU</name>
<dbReference type="Gene3D" id="3.30.1330.30">
    <property type="match status" value="1"/>
</dbReference>
<feature type="domain" description="RNA 2-O ribose methyltransferase substrate binding" evidence="4">
    <location>
        <begin position="4"/>
        <end position="68"/>
    </location>
</feature>
<keyword evidence="2 5" id="KW-0489">Methyltransferase</keyword>
<dbReference type="Pfam" id="PF00588">
    <property type="entry name" value="SpoU_methylase"/>
    <property type="match status" value="1"/>
</dbReference>
<reference evidence="5 6" key="1">
    <citation type="submission" date="2020-05" db="EMBL/GenBank/DDBJ databases">
        <title>Novel Mycoplasma species detected in Mirounga angustirostris (northern elephant seal) from the USA.</title>
        <authorList>
            <person name="Volokhov D.V."/>
        </authorList>
    </citation>
    <scope>NUCLEOTIDE SEQUENCE [LARGE SCALE GENOMIC DNA]</scope>
    <source>
        <strain evidence="5 6">Mirounga ES2806-NAS</strain>
    </source>
</reference>
<accession>A0A6M4JEC9</accession>
<dbReference type="PANTHER" id="PTHR46429:SF1">
    <property type="entry name" value="23S RRNA (GUANOSINE-2'-O-)-METHYLTRANSFERASE RLMB"/>
    <property type="match status" value="1"/>
</dbReference>
<proteinExistence type="inferred from homology"/>
<dbReference type="InterPro" id="IPR029064">
    <property type="entry name" value="Ribosomal_eL30-like_sf"/>
</dbReference>
<dbReference type="GO" id="GO:0006396">
    <property type="term" value="P:RNA processing"/>
    <property type="evidence" value="ECO:0007669"/>
    <property type="project" value="InterPro"/>
</dbReference>
<dbReference type="KEGG" id="mmio:HLA92_00080"/>
<dbReference type="Pfam" id="PF08032">
    <property type="entry name" value="SpoU_sub_bind"/>
    <property type="match status" value="1"/>
</dbReference>
<keyword evidence="3 5" id="KW-0808">Transferase</keyword>
<dbReference type="InterPro" id="IPR029026">
    <property type="entry name" value="tRNA_m1G_MTases_N"/>
</dbReference>
<dbReference type="NCBIfam" id="TIGR00186">
    <property type="entry name" value="rRNA_methyl_3"/>
    <property type="match status" value="1"/>
</dbReference>
<evidence type="ECO:0000256" key="2">
    <source>
        <dbReference type="ARBA" id="ARBA00022603"/>
    </source>
</evidence>
<dbReference type="InterPro" id="IPR013123">
    <property type="entry name" value="SpoU_subst-bd"/>
</dbReference>
<evidence type="ECO:0000256" key="3">
    <source>
        <dbReference type="ARBA" id="ARBA00022679"/>
    </source>
</evidence>
<dbReference type="SUPFAM" id="SSF75217">
    <property type="entry name" value="alpha/beta knot"/>
    <property type="match status" value="1"/>
</dbReference>
<dbReference type="GO" id="GO:0003723">
    <property type="term" value="F:RNA binding"/>
    <property type="evidence" value="ECO:0007669"/>
    <property type="project" value="InterPro"/>
</dbReference>
<dbReference type="CDD" id="cd18103">
    <property type="entry name" value="SpoU-like_RlmB"/>
    <property type="match status" value="1"/>
</dbReference>
<evidence type="ECO:0000256" key="1">
    <source>
        <dbReference type="ARBA" id="ARBA00007228"/>
    </source>
</evidence>
<keyword evidence="6" id="KW-1185">Reference proteome</keyword>
<dbReference type="GO" id="GO:0008173">
    <property type="term" value="F:RNA methyltransferase activity"/>
    <property type="evidence" value="ECO:0007669"/>
    <property type="project" value="InterPro"/>
</dbReference>
<organism evidence="5 6">
    <name type="scientific">Mycoplasma miroungirhinis</name>
    <dbReference type="NCBI Taxonomy" id="754516"/>
    <lineage>
        <taxon>Bacteria</taxon>
        <taxon>Bacillati</taxon>
        <taxon>Mycoplasmatota</taxon>
        <taxon>Mollicutes</taxon>
        <taxon>Mycoplasmataceae</taxon>
        <taxon>Mycoplasma</taxon>
    </lineage>
</organism>
<dbReference type="GO" id="GO:0005829">
    <property type="term" value="C:cytosol"/>
    <property type="evidence" value="ECO:0007669"/>
    <property type="project" value="TreeGrafter"/>
</dbReference>
<dbReference type="GO" id="GO:0032259">
    <property type="term" value="P:methylation"/>
    <property type="evidence" value="ECO:0007669"/>
    <property type="project" value="UniProtKB-KW"/>
</dbReference>
<dbReference type="InterPro" id="IPR004441">
    <property type="entry name" value="rRNA_MeTrfase_TrmH"/>
</dbReference>
<sequence>MTNIIVGKNSVFDALENGFNVEKIFVQKNINMKINFHNIEYVSKEKLNDLTDQNHQGIIAVIKPFNYADFNELVIKKPQQVIILDHIQDPHNLGAIMRSANVFDLKWIILPKDRAASVNATALKISSGGFNGLKIIKVPSLNNVINKLKEIGYWVYATSLDKNSVNINDVKFNSPTVLIIGNEQKGVSNTLLKLSDQNIYIPQYGTVQSLNASVAAGICFYCLKNK</sequence>
<dbReference type="InterPro" id="IPR029028">
    <property type="entry name" value="Alpha/beta_knot_MTases"/>
</dbReference>
<evidence type="ECO:0000313" key="6">
    <source>
        <dbReference type="Proteomes" id="UP000502118"/>
    </source>
</evidence>
<dbReference type="InterPro" id="IPR001537">
    <property type="entry name" value="SpoU_MeTrfase"/>
</dbReference>
<dbReference type="AlphaFoldDB" id="A0A6M4JEC9"/>
<dbReference type="PANTHER" id="PTHR46429">
    <property type="entry name" value="23S RRNA (GUANOSINE-2'-O-)-METHYLTRANSFERASE RLMB"/>
    <property type="match status" value="1"/>
</dbReference>
<comment type="similarity">
    <text evidence="1">Belongs to the class IV-like SAM-binding methyltransferase superfamily. RNA methyltransferase TrmH family.</text>
</comment>
<protein>
    <submittedName>
        <fullName evidence="5">23S rRNA (Guanosine(2251)-2'-O)-methyltransferase RlmB</fullName>
    </submittedName>
</protein>
<dbReference type="SUPFAM" id="SSF55315">
    <property type="entry name" value="L30e-like"/>
    <property type="match status" value="1"/>
</dbReference>
<dbReference type="EMBL" id="CP053097">
    <property type="protein sequence ID" value="QJR44436.1"/>
    <property type="molecule type" value="Genomic_DNA"/>
</dbReference>
<dbReference type="SMART" id="SM00967">
    <property type="entry name" value="SpoU_sub_bind"/>
    <property type="match status" value="1"/>
</dbReference>
<gene>
    <name evidence="5" type="primary">rlmB</name>
    <name evidence="5" type="ORF">HLA92_00080</name>
</gene>
<evidence type="ECO:0000313" key="5">
    <source>
        <dbReference type="EMBL" id="QJR44436.1"/>
    </source>
</evidence>
<dbReference type="Proteomes" id="UP000502118">
    <property type="component" value="Chromosome"/>
</dbReference>
<dbReference type="Gene3D" id="3.40.1280.10">
    <property type="match status" value="1"/>
</dbReference>
<evidence type="ECO:0000259" key="4">
    <source>
        <dbReference type="SMART" id="SM00967"/>
    </source>
</evidence>